<evidence type="ECO:0000313" key="9">
    <source>
        <dbReference type="Proteomes" id="UP000253501"/>
    </source>
</evidence>
<gene>
    <name evidence="8" type="ORF">DDK22_24125</name>
</gene>
<evidence type="ECO:0000256" key="4">
    <source>
        <dbReference type="ARBA" id="ARBA00022989"/>
    </source>
</evidence>
<feature type="transmembrane region" description="Helical" evidence="6">
    <location>
        <begin position="70"/>
        <end position="88"/>
    </location>
</feature>
<feature type="transmembrane region" description="Helical" evidence="6">
    <location>
        <begin position="160"/>
        <end position="179"/>
    </location>
</feature>
<evidence type="ECO:0000256" key="3">
    <source>
        <dbReference type="ARBA" id="ARBA00022692"/>
    </source>
</evidence>
<feature type="transmembrane region" description="Helical" evidence="6">
    <location>
        <begin position="200"/>
        <end position="224"/>
    </location>
</feature>
<evidence type="ECO:0000256" key="1">
    <source>
        <dbReference type="ARBA" id="ARBA00004651"/>
    </source>
</evidence>
<name>A0A367PFQ4_CUPNE</name>
<dbReference type="InterPro" id="IPR050189">
    <property type="entry name" value="MFS_Efflux_Transporters"/>
</dbReference>
<accession>A0A367PFQ4</accession>
<feature type="transmembrane region" description="Helical" evidence="6">
    <location>
        <begin position="100"/>
        <end position="121"/>
    </location>
</feature>
<organism evidence="8 9">
    <name type="scientific">Cupriavidus necator</name>
    <name type="common">Alcaligenes eutrophus</name>
    <name type="synonym">Ralstonia eutropha</name>
    <dbReference type="NCBI Taxonomy" id="106590"/>
    <lineage>
        <taxon>Bacteria</taxon>
        <taxon>Pseudomonadati</taxon>
        <taxon>Pseudomonadota</taxon>
        <taxon>Betaproteobacteria</taxon>
        <taxon>Burkholderiales</taxon>
        <taxon>Burkholderiaceae</taxon>
        <taxon>Cupriavidus</taxon>
    </lineage>
</organism>
<dbReference type="InterPro" id="IPR036259">
    <property type="entry name" value="MFS_trans_sf"/>
</dbReference>
<dbReference type="PANTHER" id="PTHR43124">
    <property type="entry name" value="PURINE EFFLUX PUMP PBUE"/>
    <property type="match status" value="1"/>
</dbReference>
<dbReference type="InterPro" id="IPR011701">
    <property type="entry name" value="MFS"/>
</dbReference>
<dbReference type="CDD" id="cd17324">
    <property type="entry name" value="MFS_NepI_like"/>
    <property type="match status" value="1"/>
</dbReference>
<evidence type="ECO:0000256" key="5">
    <source>
        <dbReference type="ARBA" id="ARBA00023136"/>
    </source>
</evidence>
<keyword evidence="5 6" id="KW-0472">Membrane</keyword>
<keyword evidence="4 6" id="KW-1133">Transmembrane helix</keyword>
<keyword evidence="3 6" id="KW-0812">Transmembrane</keyword>
<dbReference type="GO" id="GO:0022857">
    <property type="term" value="F:transmembrane transporter activity"/>
    <property type="evidence" value="ECO:0007669"/>
    <property type="project" value="InterPro"/>
</dbReference>
<sequence>MDRRLIVLASGMFAIGTDSFVVAGVLSQVSASLGVSVALAGQMVTLYAMSYALLSPVIAAAAAHWPRKRLLLAGLAVFVVGNVVTALAPNIELVLASRLIAGLGAAMFSPTATATGASLVPPEQRGRALAIVIGGLSSATALGAPLGTFIGGALDWRATMWFVAAVGTLAGLGVAWRLPEIPTPPAISLSRRLAPLADTRVLLTLLTTWMVYAGLFLVYTYIALSFDRATGGDSRVLAALLLLWGVAATAGNLAAGRLTDRYGSRRIINVAIAALVIDFALLPLTSASLVSAVPALIVWGVCGWGVLVPQQHRLISITPAAAPLLLGLNSAAIYIGVSMSGVIGGAAIAWFDRHALGLVGAVFLVVALFVAEWARQRIARPEVRPTGVVGATSGSAR</sequence>
<keyword evidence="2" id="KW-1003">Cell membrane</keyword>
<dbReference type="InterPro" id="IPR020846">
    <property type="entry name" value="MFS_dom"/>
</dbReference>
<protein>
    <submittedName>
        <fullName evidence="8">MFS transporter</fullName>
    </submittedName>
</protein>
<dbReference type="PROSITE" id="PS50850">
    <property type="entry name" value="MFS"/>
    <property type="match status" value="1"/>
</dbReference>
<dbReference type="GO" id="GO:0005886">
    <property type="term" value="C:plasma membrane"/>
    <property type="evidence" value="ECO:0007669"/>
    <property type="project" value="UniProtKB-SubCell"/>
</dbReference>
<dbReference type="EMBL" id="QDHA01000061">
    <property type="protein sequence ID" value="RCJ05925.1"/>
    <property type="molecule type" value="Genomic_DNA"/>
</dbReference>
<feature type="transmembrane region" description="Helical" evidence="6">
    <location>
        <begin position="320"/>
        <end position="349"/>
    </location>
</feature>
<comment type="caution">
    <text evidence="8">The sequence shown here is derived from an EMBL/GenBank/DDBJ whole genome shotgun (WGS) entry which is preliminary data.</text>
</comment>
<evidence type="ECO:0000256" key="6">
    <source>
        <dbReference type="SAM" id="Phobius"/>
    </source>
</evidence>
<dbReference type="Pfam" id="PF07690">
    <property type="entry name" value="MFS_1"/>
    <property type="match status" value="1"/>
</dbReference>
<dbReference type="Proteomes" id="UP000253501">
    <property type="component" value="Unassembled WGS sequence"/>
</dbReference>
<feature type="transmembrane region" description="Helical" evidence="6">
    <location>
        <begin position="128"/>
        <end position="154"/>
    </location>
</feature>
<dbReference type="SUPFAM" id="SSF103473">
    <property type="entry name" value="MFS general substrate transporter"/>
    <property type="match status" value="1"/>
</dbReference>
<feature type="transmembrane region" description="Helical" evidence="6">
    <location>
        <begin position="236"/>
        <end position="255"/>
    </location>
</feature>
<feature type="transmembrane region" description="Helical" evidence="6">
    <location>
        <begin position="355"/>
        <end position="374"/>
    </location>
</feature>
<evidence type="ECO:0000259" key="7">
    <source>
        <dbReference type="PROSITE" id="PS50850"/>
    </source>
</evidence>
<feature type="transmembrane region" description="Helical" evidence="6">
    <location>
        <begin position="44"/>
        <end position="63"/>
    </location>
</feature>
<feature type="transmembrane region" description="Helical" evidence="6">
    <location>
        <begin position="290"/>
        <end position="308"/>
    </location>
</feature>
<evidence type="ECO:0000313" key="8">
    <source>
        <dbReference type="EMBL" id="RCJ05925.1"/>
    </source>
</evidence>
<evidence type="ECO:0000256" key="2">
    <source>
        <dbReference type="ARBA" id="ARBA00022475"/>
    </source>
</evidence>
<feature type="transmembrane region" description="Helical" evidence="6">
    <location>
        <begin position="267"/>
        <end position="284"/>
    </location>
</feature>
<dbReference type="PANTHER" id="PTHR43124:SF10">
    <property type="entry name" value="PURINE EFFLUX PUMP PBUE"/>
    <property type="match status" value="1"/>
</dbReference>
<proteinExistence type="predicted"/>
<dbReference type="RefSeq" id="WP_114134114.1">
    <property type="nucleotide sequence ID" value="NZ_CAXUOZ020000002.1"/>
</dbReference>
<reference evidence="8 9" key="1">
    <citation type="submission" date="2018-04" db="EMBL/GenBank/DDBJ databases">
        <title>Cupriavidus necator CR12 genome sequencing and assembly.</title>
        <authorList>
            <person name="Ben Fekih I."/>
            <person name="Mazhar H.S."/>
            <person name="Bello S.K."/>
            <person name="Rensing C."/>
        </authorList>
    </citation>
    <scope>NUCLEOTIDE SEQUENCE [LARGE SCALE GENOMIC DNA]</scope>
    <source>
        <strain evidence="8 9">CR12</strain>
    </source>
</reference>
<dbReference type="AlphaFoldDB" id="A0A367PFQ4"/>
<feature type="domain" description="Major facilitator superfamily (MFS) profile" evidence="7">
    <location>
        <begin position="4"/>
        <end position="378"/>
    </location>
</feature>
<comment type="subcellular location">
    <subcellularLocation>
        <location evidence="1">Cell membrane</location>
        <topology evidence="1">Multi-pass membrane protein</topology>
    </subcellularLocation>
</comment>
<dbReference type="Gene3D" id="1.20.1250.20">
    <property type="entry name" value="MFS general substrate transporter like domains"/>
    <property type="match status" value="1"/>
</dbReference>